<organism evidence="1 2">
    <name type="scientific">Panthera pardus</name>
    <name type="common">Leopard</name>
    <name type="synonym">Felis pardus</name>
    <dbReference type="NCBI Taxonomy" id="9691"/>
    <lineage>
        <taxon>Eukaryota</taxon>
        <taxon>Metazoa</taxon>
        <taxon>Chordata</taxon>
        <taxon>Craniata</taxon>
        <taxon>Vertebrata</taxon>
        <taxon>Euteleostomi</taxon>
        <taxon>Mammalia</taxon>
        <taxon>Eutheria</taxon>
        <taxon>Laurasiatheria</taxon>
        <taxon>Carnivora</taxon>
        <taxon>Feliformia</taxon>
        <taxon>Felidae</taxon>
        <taxon>Pantherinae</taxon>
        <taxon>Panthera</taxon>
    </lineage>
</organism>
<dbReference type="Proteomes" id="UP001165780">
    <property type="component" value="Unplaced"/>
</dbReference>
<sequence length="87" mass="9743">MEAEVWKAEGVKGLTCFPSFYLWQSLQGYMLKTAKLKNVYSCVPHLAGNHQVTSTLDFRANLESQLSSVYKLLNIDSFGESLKVQGP</sequence>
<name>A0A9V1FHU9_PANPR</name>
<keyword evidence="1" id="KW-1185">Reference proteome</keyword>
<dbReference type="GeneID" id="109265954"/>
<evidence type="ECO:0000313" key="2">
    <source>
        <dbReference type="RefSeq" id="XP_019303136.1"/>
    </source>
</evidence>
<dbReference type="AlphaFoldDB" id="A0A9V1FHU9"/>
<accession>A0A9V1FHU9</accession>
<gene>
    <name evidence="2" type="primary">LOC109265954</name>
</gene>
<protein>
    <submittedName>
        <fullName evidence="2">Uncharacterized protein LOC109265954 isoform X2</fullName>
    </submittedName>
</protein>
<reference evidence="2" key="1">
    <citation type="submission" date="2025-08" db="UniProtKB">
        <authorList>
            <consortium name="RefSeq"/>
        </authorList>
    </citation>
    <scope>IDENTIFICATION</scope>
    <source>
        <tissue evidence="2">Whole blood</tissue>
    </source>
</reference>
<dbReference type="RefSeq" id="XP_019303136.1">
    <property type="nucleotide sequence ID" value="XM_019447591.2"/>
</dbReference>
<evidence type="ECO:0000313" key="1">
    <source>
        <dbReference type="Proteomes" id="UP001165780"/>
    </source>
</evidence>
<proteinExistence type="predicted"/>